<sequence>MRWHEEERSKDGKLRHPADGEAWKDFDRLHPIFSSETRNVRLGLTSDGFNPFRTMSISHSTWPIMTVVYNFPPWLCLKPEYTMLSLLIPGPQSPGNDIDVYLQPLIEELKELWEMGVETYDVSRDQKFEMHATLLWTISDYPAYAMLSGKTKDHVNARYDLQDMGIRKNLHPKEIDGGRVQFARSCFSMNAHEKSIFCGVLKAAKLPDGIASNISKCVNVSEKKISGYKSHDAHFMLHYLLQVPIRSIMPDVVANPLIRLGSFFRSLCQKVIQVHDLDCLEANIAEVLCQMETIFPPSFFDIMVHLPIHLANEVRLGGPVQFRWMYPIERYLCRLKSYVRNKAYPEGSIAEGYLAEEALTLCSRYLHKGVDTRLNRKGRNYEDNDLCDVDLCDYFLSSGRPLGGKKREYDDICNRKAKRRKWITAKNQSQDFSEWFKDRAMKDDVPLQLRHFSCGPNNVAKRFSGYLINGYRFHTTKRDATHKTQNSGVTLVSLTPSYASSKDENPRIEPVTYYGAIKDIIELDYYGHFKFVMFRCDWFEGGEDKYGLTCVYFNKKCYQNDPFVLASQVHKCFYVQDPFDINRHYVLKTVPRDLFNMGDQSQLKASDNDDELNWVREDMPVTIAEKPSRHLEKNYSDDLDFDDTLFDYMD</sequence>
<protein>
    <recommendedName>
        <fullName evidence="5">DUF4218 domain-containing protein</fullName>
    </recommendedName>
</protein>
<dbReference type="Pfam" id="PF02992">
    <property type="entry name" value="Transposase_21"/>
    <property type="match status" value="1"/>
</dbReference>
<evidence type="ECO:0000313" key="4">
    <source>
        <dbReference type="Proteomes" id="UP001374584"/>
    </source>
</evidence>
<name>A0AAN9RN73_PHACN</name>
<reference evidence="3 4" key="1">
    <citation type="submission" date="2024-01" db="EMBL/GenBank/DDBJ databases">
        <title>The genomes of 5 underutilized Papilionoideae crops provide insights into root nodulation and disease resistanc.</title>
        <authorList>
            <person name="Jiang F."/>
        </authorList>
    </citation>
    <scope>NUCLEOTIDE SEQUENCE [LARGE SCALE GENOMIC DNA]</scope>
    <source>
        <strain evidence="3">JINMINGXINNONG_FW02</strain>
        <tissue evidence="3">Leaves</tissue>
    </source>
</reference>
<organism evidence="3 4">
    <name type="scientific">Phaseolus coccineus</name>
    <name type="common">Scarlet runner bean</name>
    <name type="synonym">Phaseolus multiflorus</name>
    <dbReference type="NCBI Taxonomy" id="3886"/>
    <lineage>
        <taxon>Eukaryota</taxon>
        <taxon>Viridiplantae</taxon>
        <taxon>Streptophyta</taxon>
        <taxon>Embryophyta</taxon>
        <taxon>Tracheophyta</taxon>
        <taxon>Spermatophyta</taxon>
        <taxon>Magnoliopsida</taxon>
        <taxon>eudicotyledons</taxon>
        <taxon>Gunneridae</taxon>
        <taxon>Pentapetalae</taxon>
        <taxon>rosids</taxon>
        <taxon>fabids</taxon>
        <taxon>Fabales</taxon>
        <taxon>Fabaceae</taxon>
        <taxon>Papilionoideae</taxon>
        <taxon>50 kb inversion clade</taxon>
        <taxon>NPAAA clade</taxon>
        <taxon>indigoferoid/millettioid clade</taxon>
        <taxon>Phaseoleae</taxon>
        <taxon>Phaseolus</taxon>
    </lineage>
</organism>
<evidence type="ECO:0000313" key="3">
    <source>
        <dbReference type="EMBL" id="KAK7377477.1"/>
    </source>
</evidence>
<feature type="domain" description="DUF4216" evidence="1">
    <location>
        <begin position="521"/>
        <end position="579"/>
    </location>
</feature>
<evidence type="ECO:0000259" key="1">
    <source>
        <dbReference type="Pfam" id="PF13952"/>
    </source>
</evidence>
<dbReference type="Pfam" id="PF13952">
    <property type="entry name" value="DUF4216"/>
    <property type="match status" value="1"/>
</dbReference>
<accession>A0AAN9RN73</accession>
<gene>
    <name evidence="3" type="ORF">VNO80_02902</name>
</gene>
<dbReference type="Proteomes" id="UP001374584">
    <property type="component" value="Unassembled WGS sequence"/>
</dbReference>
<feature type="domain" description="DUF4218" evidence="2">
    <location>
        <begin position="267"/>
        <end position="380"/>
    </location>
</feature>
<dbReference type="InterPro" id="IPR025452">
    <property type="entry name" value="DUF4218"/>
</dbReference>
<dbReference type="Pfam" id="PF13960">
    <property type="entry name" value="DUF4218"/>
    <property type="match status" value="1"/>
</dbReference>
<evidence type="ECO:0008006" key="5">
    <source>
        <dbReference type="Google" id="ProtNLM"/>
    </source>
</evidence>
<proteinExistence type="predicted"/>
<dbReference type="AlphaFoldDB" id="A0AAN9RN73"/>
<dbReference type="PANTHER" id="PTHR48258">
    <property type="entry name" value="DUF4218 DOMAIN-CONTAINING PROTEIN-RELATED"/>
    <property type="match status" value="1"/>
</dbReference>
<comment type="caution">
    <text evidence="3">The sequence shown here is derived from an EMBL/GenBank/DDBJ whole genome shotgun (WGS) entry which is preliminary data.</text>
</comment>
<evidence type="ECO:0000259" key="2">
    <source>
        <dbReference type="Pfam" id="PF13960"/>
    </source>
</evidence>
<dbReference type="InterPro" id="IPR025312">
    <property type="entry name" value="DUF4216"/>
</dbReference>
<dbReference type="InterPro" id="IPR004242">
    <property type="entry name" value="Transposase_21"/>
</dbReference>
<keyword evidence="4" id="KW-1185">Reference proteome</keyword>
<dbReference type="EMBL" id="JAYMYR010000002">
    <property type="protein sequence ID" value="KAK7377477.1"/>
    <property type="molecule type" value="Genomic_DNA"/>
</dbReference>
<dbReference type="PANTHER" id="PTHR48258:SF8">
    <property type="entry name" value="DUF4216 DOMAIN-CONTAINING PROTEIN"/>
    <property type="match status" value="1"/>
</dbReference>